<evidence type="ECO:0000259" key="4">
    <source>
        <dbReference type="Pfam" id="PF24883"/>
    </source>
</evidence>
<comment type="caution">
    <text evidence="5">The sequence shown here is derived from an EMBL/GenBank/DDBJ whole genome shotgun (WGS) entry which is preliminary data.</text>
</comment>
<dbReference type="Gene3D" id="3.40.50.300">
    <property type="entry name" value="P-loop containing nucleotide triphosphate hydrolases"/>
    <property type="match status" value="1"/>
</dbReference>
<dbReference type="Pfam" id="PF13181">
    <property type="entry name" value="TPR_8"/>
    <property type="match status" value="1"/>
</dbReference>
<dbReference type="Pfam" id="PF13424">
    <property type="entry name" value="TPR_12"/>
    <property type="match status" value="1"/>
</dbReference>
<keyword evidence="1" id="KW-0677">Repeat</keyword>
<evidence type="ECO:0000313" key="6">
    <source>
        <dbReference type="Proteomes" id="UP000774617"/>
    </source>
</evidence>
<feature type="domain" description="DUF7708" evidence="3">
    <location>
        <begin position="137"/>
        <end position="273"/>
    </location>
</feature>
<dbReference type="SMART" id="SM00028">
    <property type="entry name" value="TPR"/>
    <property type="match status" value="4"/>
</dbReference>
<dbReference type="InterPro" id="IPR027417">
    <property type="entry name" value="P-loop_NTPase"/>
</dbReference>
<dbReference type="EMBL" id="JAGTJR010000012">
    <property type="protein sequence ID" value="KAH7051047.1"/>
    <property type="molecule type" value="Genomic_DNA"/>
</dbReference>
<dbReference type="PANTHER" id="PTHR10039:SF14">
    <property type="entry name" value="NACHT DOMAIN-CONTAINING PROTEIN"/>
    <property type="match status" value="1"/>
</dbReference>
<sequence length="1483" mass="167779">MLHDEATNQRMVADAKLTSAALPRSRSQASNVPSRCYGPFKLALSSHVWRLHSGYLIHTSAFLSWRKRPKSEAKKVNPALRKAVEDARDSFSRLSDVGFNGDETYEQCQNGSISILDVFEDSRKAFEARKSTARLERLQKCTASIQGLSNIIDVAFQAKADFLCPIWARIKLVLKISEDSARATEQVLLLFETLTLAMGHVELYERLEPDMEISAALLGLFKDVVEYCIRAVHFFGRCSFKRFASLLGKPYKHEFSKMRDKIQEHTTELHRLVMETEATRASQARDEQRMDRCHQWLRPCAMTEVHKQHLEARLAGTCEWIQTNQVFIEWKGSQTASAAERILRISGNHGCGKSVLASALVQSLEAEGQCVNLFAFSMTDADRQTAASVARFAIARSLKKTDRSGIGAVYNVLSDDGNPSTCQLWYLLGQVRERNKTQDSYVLDGLDEASGPPQEVINLIVRLLEQCTKSKCIILGRPFAFEVLPHEVAQGSRHIRMDEIYTGPDIEAFIDAGIGRVEMLDDPDLRALASSTLKANTQGMFLWGKLMLDELQSSLSLSQKDVTDKLQDLRDGLEQAYERAFNRLKTRLKKNQIELLRNVLTFTISARQPLRVIEMAWAHALQTKCTASRAKVSVQNCLLNDPEKLITRICGEFIAVRNGRVILNHSSIKDSLTREECAWDSASASGLRTFHVGALEANGALARICFEYLNMEDHGFPMREPETFSSLHGLHPFVRYASYNFVFHALDSISILAEYAKQLGEFCDPVRLISWVDHLTFCWHEDGFEPSLIEALREFIERFDALVECGERIRPRVVARIEEEISTRTSSYGMNDIRTFHLKICLGSLGLEESGIMGEFDTAAECLANSTETNATASSRGIGSLQRHPNSSSEEVPAIENLVQLLRKGDITKPQHQVSLAIGVFARFWKKGALDPLHVLYRLLLEKAEHLPAFALLGVGYFYFNLDKYERAVEICQKILSRVENTGQRVEAQAYELMGISYKELGRYEHAIRFLTLVIGGLEKKHIRNRTWLRDAYVRAGLFKEGLSAFEQIVARDRKKYGNTHRYVLVDALQLGVLLGELGRYEDAVEVLRHLVSIANGNRDLRACSTNLWAIAGIGLELCNLGRPQEAIAWLAENAMDIRFDAHRRIQAHVHYALGSAYYLKAGTDQHSLISAIYHLEHSVSHLRAVTRRDDERLCWYLYHLCAALMAAGRFGELLPNARRSLEASEKLYGKNHSYFQGALVQLAAALDGTGRRERARKFRRETAAGIARDQGIQKACYFLASIAHKAEDQRNPDEAIKWFEESMRLERAHIRVLTCPFYMRDRLFGLFERQEKYEEALRLQKGTAKSARVHFGSDHWHSVRTRLWLGLAFFPSGRYIEARGCLLDVKRIIQGTYLDGTLFSFDVEVLLTNALWMLGELEETLLILRKALGCFNRLEAPSGLNGGWVTRNLEFAKELLHKAEGGLGEDDWHSEVKENSAQIPPV</sequence>
<proteinExistence type="predicted"/>
<evidence type="ECO:0000256" key="1">
    <source>
        <dbReference type="ARBA" id="ARBA00022737"/>
    </source>
</evidence>
<reference evidence="5 6" key="1">
    <citation type="journal article" date="2021" name="Nat. Commun.">
        <title>Genetic determinants of endophytism in the Arabidopsis root mycobiome.</title>
        <authorList>
            <person name="Mesny F."/>
            <person name="Miyauchi S."/>
            <person name="Thiergart T."/>
            <person name="Pickel B."/>
            <person name="Atanasova L."/>
            <person name="Karlsson M."/>
            <person name="Huettel B."/>
            <person name="Barry K.W."/>
            <person name="Haridas S."/>
            <person name="Chen C."/>
            <person name="Bauer D."/>
            <person name="Andreopoulos W."/>
            <person name="Pangilinan J."/>
            <person name="LaButti K."/>
            <person name="Riley R."/>
            <person name="Lipzen A."/>
            <person name="Clum A."/>
            <person name="Drula E."/>
            <person name="Henrissat B."/>
            <person name="Kohler A."/>
            <person name="Grigoriev I.V."/>
            <person name="Martin F.M."/>
            <person name="Hacquard S."/>
        </authorList>
    </citation>
    <scope>NUCLEOTIDE SEQUENCE [LARGE SCALE GENOMIC DNA]</scope>
    <source>
        <strain evidence="5 6">MPI-SDFR-AT-0080</strain>
    </source>
</reference>
<dbReference type="PANTHER" id="PTHR10039">
    <property type="entry name" value="AMELOGENIN"/>
    <property type="match status" value="1"/>
</dbReference>
<evidence type="ECO:0000256" key="2">
    <source>
        <dbReference type="PROSITE-ProRule" id="PRU00339"/>
    </source>
</evidence>
<gene>
    <name evidence="5" type="ORF">B0J12DRAFT_752430</name>
</gene>
<evidence type="ECO:0008006" key="7">
    <source>
        <dbReference type="Google" id="ProtNLM"/>
    </source>
</evidence>
<evidence type="ECO:0000259" key="3">
    <source>
        <dbReference type="Pfam" id="PF24809"/>
    </source>
</evidence>
<dbReference type="PROSITE" id="PS50005">
    <property type="entry name" value="TPR"/>
    <property type="match status" value="1"/>
</dbReference>
<dbReference type="Proteomes" id="UP000774617">
    <property type="component" value="Unassembled WGS sequence"/>
</dbReference>
<accession>A0ABQ8GE87</accession>
<dbReference type="SUPFAM" id="SSF52540">
    <property type="entry name" value="P-loop containing nucleoside triphosphate hydrolases"/>
    <property type="match status" value="1"/>
</dbReference>
<evidence type="ECO:0000313" key="5">
    <source>
        <dbReference type="EMBL" id="KAH7051047.1"/>
    </source>
</evidence>
<dbReference type="SUPFAM" id="SSF48452">
    <property type="entry name" value="TPR-like"/>
    <property type="match status" value="4"/>
</dbReference>
<name>A0ABQ8GE87_9PEZI</name>
<dbReference type="Pfam" id="PF24809">
    <property type="entry name" value="DUF7708"/>
    <property type="match status" value="1"/>
</dbReference>
<protein>
    <recommendedName>
        <fullName evidence="7">NACHT domain-containing protein</fullName>
    </recommendedName>
</protein>
<dbReference type="InterPro" id="IPR011990">
    <property type="entry name" value="TPR-like_helical_dom_sf"/>
</dbReference>
<keyword evidence="2" id="KW-0802">TPR repeat</keyword>
<dbReference type="InterPro" id="IPR056884">
    <property type="entry name" value="NPHP3-like_N"/>
</dbReference>
<dbReference type="InterPro" id="IPR019734">
    <property type="entry name" value="TPR_rpt"/>
</dbReference>
<dbReference type="Gene3D" id="1.25.40.10">
    <property type="entry name" value="Tetratricopeptide repeat domain"/>
    <property type="match status" value="4"/>
</dbReference>
<keyword evidence="6" id="KW-1185">Reference proteome</keyword>
<organism evidence="5 6">
    <name type="scientific">Macrophomina phaseolina</name>
    <dbReference type="NCBI Taxonomy" id="35725"/>
    <lineage>
        <taxon>Eukaryota</taxon>
        <taxon>Fungi</taxon>
        <taxon>Dikarya</taxon>
        <taxon>Ascomycota</taxon>
        <taxon>Pezizomycotina</taxon>
        <taxon>Dothideomycetes</taxon>
        <taxon>Dothideomycetes incertae sedis</taxon>
        <taxon>Botryosphaeriales</taxon>
        <taxon>Botryosphaeriaceae</taxon>
        <taxon>Macrophomina</taxon>
    </lineage>
</organism>
<feature type="repeat" description="TPR" evidence="2">
    <location>
        <begin position="949"/>
        <end position="982"/>
    </location>
</feature>
<feature type="domain" description="Nephrocystin 3-like N-terminal" evidence="4">
    <location>
        <begin position="316"/>
        <end position="475"/>
    </location>
</feature>
<dbReference type="InterPro" id="IPR056125">
    <property type="entry name" value="DUF7708"/>
</dbReference>
<dbReference type="Pfam" id="PF24883">
    <property type="entry name" value="NPHP3_N"/>
    <property type="match status" value="1"/>
</dbReference>